<dbReference type="OrthoDB" id="691068at2759"/>
<dbReference type="Proteomes" id="UP000244336">
    <property type="component" value="Chromosome 3"/>
</dbReference>
<protein>
    <submittedName>
        <fullName evidence="2">Uncharacterized protein</fullName>
    </submittedName>
</protein>
<proteinExistence type="predicted"/>
<accession>A0A2T7E9R7</accession>
<evidence type="ECO:0000256" key="1">
    <source>
        <dbReference type="SAM" id="SignalP"/>
    </source>
</evidence>
<dbReference type="EMBL" id="CM009751">
    <property type="protein sequence ID" value="PUZ64574.1"/>
    <property type="molecule type" value="Genomic_DNA"/>
</dbReference>
<sequence>MFTIGASYISLLQAVVVRCSLPYASLIHEICEDGSLLCGVEIQLPLIESLPELRHLFFWAPAESTEASAYEQAALKAVSYLQNLYSFLVTDYSFQGLVLYRKIAQAAIAVASKLANHSDVLTAIAHSNLLSNNDMVPEPDVICKKYRTS</sequence>
<gene>
    <name evidence="2" type="ORF">GQ55_3G153500</name>
</gene>
<dbReference type="AlphaFoldDB" id="A0A2T7E9R7"/>
<dbReference type="Gramene" id="PUZ64574">
    <property type="protein sequence ID" value="PUZ64574"/>
    <property type="gene ID" value="GQ55_3G153500"/>
</dbReference>
<organism evidence="2 3">
    <name type="scientific">Panicum hallii var. hallii</name>
    <dbReference type="NCBI Taxonomy" id="1504633"/>
    <lineage>
        <taxon>Eukaryota</taxon>
        <taxon>Viridiplantae</taxon>
        <taxon>Streptophyta</taxon>
        <taxon>Embryophyta</taxon>
        <taxon>Tracheophyta</taxon>
        <taxon>Spermatophyta</taxon>
        <taxon>Magnoliopsida</taxon>
        <taxon>Liliopsida</taxon>
        <taxon>Poales</taxon>
        <taxon>Poaceae</taxon>
        <taxon>PACMAD clade</taxon>
        <taxon>Panicoideae</taxon>
        <taxon>Panicodae</taxon>
        <taxon>Paniceae</taxon>
        <taxon>Panicinae</taxon>
        <taxon>Panicum</taxon>
        <taxon>Panicum sect. Panicum</taxon>
    </lineage>
</organism>
<keyword evidence="3" id="KW-1185">Reference proteome</keyword>
<evidence type="ECO:0000313" key="2">
    <source>
        <dbReference type="EMBL" id="PUZ64574.1"/>
    </source>
</evidence>
<feature type="signal peptide" evidence="1">
    <location>
        <begin position="1"/>
        <end position="19"/>
    </location>
</feature>
<evidence type="ECO:0000313" key="3">
    <source>
        <dbReference type="Proteomes" id="UP000244336"/>
    </source>
</evidence>
<reference evidence="2 3" key="1">
    <citation type="submission" date="2018-04" db="EMBL/GenBank/DDBJ databases">
        <title>WGS assembly of Panicum hallii var. hallii HAL2.</title>
        <authorList>
            <person name="Lovell J."/>
            <person name="Jenkins J."/>
            <person name="Lowry D."/>
            <person name="Mamidi S."/>
            <person name="Sreedasyam A."/>
            <person name="Weng X."/>
            <person name="Barry K."/>
            <person name="Bonette J."/>
            <person name="Campitelli B."/>
            <person name="Daum C."/>
            <person name="Gordon S."/>
            <person name="Gould B."/>
            <person name="Lipzen A."/>
            <person name="MacQueen A."/>
            <person name="Palacio-Mejia J."/>
            <person name="Plott C."/>
            <person name="Shakirov E."/>
            <person name="Shu S."/>
            <person name="Yoshinaga Y."/>
            <person name="Zane M."/>
            <person name="Rokhsar D."/>
            <person name="Grimwood J."/>
            <person name="Schmutz J."/>
            <person name="Juenger T."/>
        </authorList>
    </citation>
    <scope>NUCLEOTIDE SEQUENCE [LARGE SCALE GENOMIC DNA]</scope>
    <source>
        <strain evidence="3">cv. HAL2</strain>
    </source>
</reference>
<name>A0A2T7E9R7_9POAL</name>
<feature type="chain" id="PRO_5015532674" evidence="1">
    <location>
        <begin position="20"/>
        <end position="149"/>
    </location>
</feature>
<keyword evidence="1" id="KW-0732">Signal</keyword>